<name>A0A9X0A9I7_9HELO</name>
<feature type="compositionally biased region" description="Basic and acidic residues" evidence="1">
    <location>
        <begin position="139"/>
        <end position="160"/>
    </location>
</feature>
<feature type="compositionally biased region" description="Basic and acidic residues" evidence="1">
    <location>
        <begin position="111"/>
        <end position="128"/>
    </location>
</feature>
<evidence type="ECO:0000313" key="2">
    <source>
        <dbReference type="EMBL" id="KAJ8058661.1"/>
    </source>
</evidence>
<evidence type="ECO:0000313" key="3">
    <source>
        <dbReference type="Proteomes" id="UP001152300"/>
    </source>
</evidence>
<dbReference type="OrthoDB" id="10518851at2759"/>
<proteinExistence type="predicted"/>
<comment type="caution">
    <text evidence="2">The sequence shown here is derived from an EMBL/GenBank/DDBJ whole genome shotgun (WGS) entry which is preliminary data.</text>
</comment>
<reference evidence="2" key="1">
    <citation type="submission" date="2022-11" db="EMBL/GenBank/DDBJ databases">
        <title>Genome Resource of Sclerotinia nivalis Strain SnTB1, a Plant Pathogen Isolated from American Ginseng.</title>
        <authorList>
            <person name="Fan S."/>
        </authorList>
    </citation>
    <scope>NUCLEOTIDE SEQUENCE</scope>
    <source>
        <strain evidence="2">SnTB1</strain>
    </source>
</reference>
<dbReference type="EMBL" id="JAPEIS010000016">
    <property type="protein sequence ID" value="KAJ8058661.1"/>
    <property type="molecule type" value="Genomic_DNA"/>
</dbReference>
<organism evidence="2 3">
    <name type="scientific">Sclerotinia nivalis</name>
    <dbReference type="NCBI Taxonomy" id="352851"/>
    <lineage>
        <taxon>Eukaryota</taxon>
        <taxon>Fungi</taxon>
        <taxon>Dikarya</taxon>
        <taxon>Ascomycota</taxon>
        <taxon>Pezizomycotina</taxon>
        <taxon>Leotiomycetes</taxon>
        <taxon>Helotiales</taxon>
        <taxon>Sclerotiniaceae</taxon>
        <taxon>Sclerotinia</taxon>
    </lineage>
</organism>
<protein>
    <submittedName>
        <fullName evidence="2">Uncharacterized protein</fullName>
    </submittedName>
</protein>
<evidence type="ECO:0000256" key="1">
    <source>
        <dbReference type="SAM" id="MobiDB-lite"/>
    </source>
</evidence>
<accession>A0A9X0A9I7</accession>
<gene>
    <name evidence="2" type="ORF">OCU04_012836</name>
</gene>
<sequence>MCIRTYAEFGCSDWHEESEDEPRMRFISLKICPDAQRLAMAAQQLGLDVRFHVMAPTNTRQEIEDPEQIAINMQRACPECEKKALDIARHSREEDLRRVRAGRRRQGYRAAPERAPDEEIGEVARPRMAETPQFQDFAEETRDTGFKLESDSEQEIKEESPNTSRPAGPSGGGRGRRSR</sequence>
<keyword evidence="3" id="KW-1185">Reference proteome</keyword>
<dbReference type="AlphaFoldDB" id="A0A9X0A9I7"/>
<dbReference type="Proteomes" id="UP001152300">
    <property type="component" value="Unassembled WGS sequence"/>
</dbReference>
<feature type="region of interest" description="Disordered" evidence="1">
    <location>
        <begin position="98"/>
        <end position="179"/>
    </location>
</feature>